<dbReference type="AlphaFoldDB" id="A0AAQ3Q7F4"/>
<feature type="region of interest" description="Disordered" evidence="1">
    <location>
        <begin position="62"/>
        <end position="124"/>
    </location>
</feature>
<feature type="compositionally biased region" description="Basic residues" evidence="1">
    <location>
        <begin position="91"/>
        <end position="105"/>
    </location>
</feature>
<evidence type="ECO:0000256" key="1">
    <source>
        <dbReference type="SAM" id="MobiDB-lite"/>
    </source>
</evidence>
<accession>A0AAQ3Q7F4</accession>
<keyword evidence="3" id="KW-1185">Reference proteome</keyword>
<protein>
    <submittedName>
        <fullName evidence="2">Lipase</fullName>
    </submittedName>
</protein>
<evidence type="ECO:0000313" key="2">
    <source>
        <dbReference type="EMBL" id="WOK98619.1"/>
    </source>
</evidence>
<sequence length="124" mass="13864">MLRSQMRRICDRLPQGVALSPMLRRVCDRFFRPLLPSQNVIKIPRLLPLLNRSLDLTCSLCRRTPPTARRPPPTARCPPPTARRPPPAAHRLPHVARHPPPHVARHPPPPAAHSLCAAAHRVGS</sequence>
<reference evidence="2 3" key="1">
    <citation type="submission" date="2023-10" db="EMBL/GenBank/DDBJ databases">
        <title>Chromosome-scale genome assembly provides insights into flower coloration mechanisms of Canna indica.</title>
        <authorList>
            <person name="Li C."/>
        </authorList>
    </citation>
    <scope>NUCLEOTIDE SEQUENCE [LARGE SCALE GENOMIC DNA]</scope>
    <source>
        <tissue evidence="2">Flower</tissue>
    </source>
</reference>
<dbReference type="Proteomes" id="UP001327560">
    <property type="component" value="Chromosome 2"/>
</dbReference>
<evidence type="ECO:0000313" key="3">
    <source>
        <dbReference type="Proteomes" id="UP001327560"/>
    </source>
</evidence>
<proteinExistence type="predicted"/>
<name>A0AAQ3Q7F4_9LILI</name>
<organism evidence="2 3">
    <name type="scientific">Canna indica</name>
    <name type="common">Indian-shot</name>
    <dbReference type="NCBI Taxonomy" id="4628"/>
    <lineage>
        <taxon>Eukaryota</taxon>
        <taxon>Viridiplantae</taxon>
        <taxon>Streptophyta</taxon>
        <taxon>Embryophyta</taxon>
        <taxon>Tracheophyta</taxon>
        <taxon>Spermatophyta</taxon>
        <taxon>Magnoliopsida</taxon>
        <taxon>Liliopsida</taxon>
        <taxon>Zingiberales</taxon>
        <taxon>Cannaceae</taxon>
        <taxon>Canna</taxon>
    </lineage>
</organism>
<gene>
    <name evidence="2" type="ORF">Cni_G07331</name>
</gene>
<dbReference type="EMBL" id="CP136891">
    <property type="protein sequence ID" value="WOK98619.1"/>
    <property type="molecule type" value="Genomic_DNA"/>
</dbReference>
<feature type="compositionally biased region" description="Pro residues" evidence="1">
    <location>
        <begin position="68"/>
        <end position="88"/>
    </location>
</feature>